<gene>
    <name evidence="2" type="ORF">BGZ70_004038</name>
</gene>
<keyword evidence="3" id="KW-1185">Reference proteome</keyword>
<dbReference type="OrthoDB" id="2425918at2759"/>
<evidence type="ECO:0000313" key="2">
    <source>
        <dbReference type="EMBL" id="KAF9945104.1"/>
    </source>
</evidence>
<keyword evidence="1" id="KW-0175">Coiled coil</keyword>
<organism evidence="2 3">
    <name type="scientific">Mortierella alpina</name>
    <name type="common">Oleaginous fungus</name>
    <name type="synonym">Mortierella renispora</name>
    <dbReference type="NCBI Taxonomy" id="64518"/>
    <lineage>
        <taxon>Eukaryota</taxon>
        <taxon>Fungi</taxon>
        <taxon>Fungi incertae sedis</taxon>
        <taxon>Mucoromycota</taxon>
        <taxon>Mortierellomycotina</taxon>
        <taxon>Mortierellomycetes</taxon>
        <taxon>Mortierellales</taxon>
        <taxon>Mortierellaceae</taxon>
        <taxon>Mortierella</taxon>
    </lineage>
</organism>
<dbReference type="AlphaFoldDB" id="A0A9P6LVC3"/>
<sequence length="109" mass="12650">MLPAEDIKQANERFQALVEKVDEMQQTIIGLQAKVAAPESKTEAHHETHEFMNSNAKYFTSLTVNLIPKLQELDTEVKRTTTNWKCFQAQLELFFVVNESLYPHDQDRI</sequence>
<accession>A0A9P6LVC3</accession>
<feature type="non-terminal residue" evidence="2">
    <location>
        <position position="109"/>
    </location>
</feature>
<comment type="caution">
    <text evidence="2">The sequence shown here is derived from an EMBL/GenBank/DDBJ whole genome shotgun (WGS) entry which is preliminary data.</text>
</comment>
<dbReference type="EMBL" id="JAAAHY010002188">
    <property type="protein sequence ID" value="KAF9945104.1"/>
    <property type="molecule type" value="Genomic_DNA"/>
</dbReference>
<feature type="coiled-coil region" evidence="1">
    <location>
        <begin position="7"/>
        <end position="34"/>
    </location>
</feature>
<dbReference type="Proteomes" id="UP000738359">
    <property type="component" value="Unassembled WGS sequence"/>
</dbReference>
<evidence type="ECO:0000313" key="3">
    <source>
        <dbReference type="Proteomes" id="UP000738359"/>
    </source>
</evidence>
<reference evidence="2" key="1">
    <citation type="journal article" date="2020" name="Fungal Divers.">
        <title>Resolving the Mortierellaceae phylogeny through synthesis of multi-gene phylogenetics and phylogenomics.</title>
        <authorList>
            <person name="Vandepol N."/>
            <person name="Liber J."/>
            <person name="Desiro A."/>
            <person name="Na H."/>
            <person name="Kennedy M."/>
            <person name="Barry K."/>
            <person name="Grigoriev I.V."/>
            <person name="Miller A.N."/>
            <person name="O'Donnell K."/>
            <person name="Stajich J.E."/>
            <person name="Bonito G."/>
        </authorList>
    </citation>
    <scope>NUCLEOTIDE SEQUENCE</scope>
    <source>
        <strain evidence="2">CK1249</strain>
    </source>
</reference>
<proteinExistence type="predicted"/>
<name>A0A9P6LVC3_MORAP</name>
<protein>
    <submittedName>
        <fullName evidence="2">Uncharacterized protein</fullName>
    </submittedName>
</protein>
<evidence type="ECO:0000256" key="1">
    <source>
        <dbReference type="SAM" id="Coils"/>
    </source>
</evidence>